<keyword evidence="11" id="KW-0969">Cilium</keyword>
<keyword evidence="4" id="KW-1003">Cell membrane</keyword>
<evidence type="ECO:0000256" key="5">
    <source>
        <dbReference type="ARBA" id="ARBA00022500"/>
    </source>
</evidence>
<evidence type="ECO:0000256" key="2">
    <source>
        <dbReference type="ARBA" id="ARBA00004162"/>
    </source>
</evidence>
<dbReference type="RefSeq" id="WP_114956226.1">
    <property type="nucleotide sequence ID" value="NZ_JBHSJF010000008.1"/>
</dbReference>
<accession>A0ABV9Z821</accession>
<keyword evidence="9 10" id="KW-0472">Membrane</keyword>
<dbReference type="EMBL" id="JBHSJF010000008">
    <property type="protein sequence ID" value="MFC5069764.1"/>
    <property type="molecule type" value="Genomic_DNA"/>
</dbReference>
<evidence type="ECO:0000256" key="10">
    <source>
        <dbReference type="RuleBase" id="RU364125"/>
    </source>
</evidence>
<evidence type="ECO:0000256" key="1">
    <source>
        <dbReference type="ARBA" id="ARBA00002254"/>
    </source>
</evidence>
<keyword evidence="6" id="KW-0812">Transmembrane</keyword>
<comment type="subcellular location">
    <subcellularLocation>
        <location evidence="10">Cell inner membrane</location>
    </subcellularLocation>
    <subcellularLocation>
        <location evidence="2">Cell membrane</location>
        <topology evidence="2">Single-pass membrane protein</topology>
    </subcellularLocation>
</comment>
<evidence type="ECO:0000256" key="9">
    <source>
        <dbReference type="ARBA" id="ARBA00023136"/>
    </source>
</evidence>
<evidence type="ECO:0000313" key="11">
    <source>
        <dbReference type="EMBL" id="MFC5069764.1"/>
    </source>
</evidence>
<comment type="similarity">
    <text evidence="3 10">Belongs to the FliL family.</text>
</comment>
<keyword evidence="8" id="KW-1133">Transmembrane helix</keyword>
<keyword evidence="11" id="KW-0966">Cell projection</keyword>
<reference evidence="12" key="1">
    <citation type="journal article" date="2019" name="Int. J. Syst. Evol. Microbiol.">
        <title>The Global Catalogue of Microorganisms (GCM) 10K type strain sequencing project: providing services to taxonomists for standard genome sequencing and annotation.</title>
        <authorList>
            <consortium name="The Broad Institute Genomics Platform"/>
            <consortium name="The Broad Institute Genome Sequencing Center for Infectious Disease"/>
            <person name="Wu L."/>
            <person name="Ma J."/>
        </authorList>
    </citation>
    <scope>NUCLEOTIDE SEQUENCE [LARGE SCALE GENOMIC DNA]</scope>
    <source>
        <strain evidence="12">CGMCC 1.16444</strain>
    </source>
</reference>
<name>A0ABV9Z821_9HYPH</name>
<comment type="function">
    <text evidence="1 10">Controls the rotational direction of flagella during chemotaxis.</text>
</comment>
<keyword evidence="10" id="KW-0997">Cell inner membrane</keyword>
<dbReference type="Proteomes" id="UP001595796">
    <property type="component" value="Unassembled WGS sequence"/>
</dbReference>
<comment type="caution">
    <text evidence="11">The sequence shown here is derived from an EMBL/GenBank/DDBJ whole genome shotgun (WGS) entry which is preliminary data.</text>
</comment>
<evidence type="ECO:0000313" key="12">
    <source>
        <dbReference type="Proteomes" id="UP001595796"/>
    </source>
</evidence>
<evidence type="ECO:0000256" key="3">
    <source>
        <dbReference type="ARBA" id="ARBA00008281"/>
    </source>
</evidence>
<keyword evidence="12" id="KW-1185">Reference proteome</keyword>
<dbReference type="InterPro" id="IPR005503">
    <property type="entry name" value="FliL"/>
</dbReference>
<evidence type="ECO:0000256" key="6">
    <source>
        <dbReference type="ARBA" id="ARBA00022692"/>
    </source>
</evidence>
<proteinExistence type="inferred from homology"/>
<keyword evidence="7 10" id="KW-0283">Flagellar rotation</keyword>
<dbReference type="Pfam" id="PF03748">
    <property type="entry name" value="FliL"/>
    <property type="match status" value="1"/>
</dbReference>
<keyword evidence="5 10" id="KW-0145">Chemotaxis</keyword>
<protein>
    <recommendedName>
        <fullName evidence="10">Flagellar protein FliL</fullName>
    </recommendedName>
</protein>
<evidence type="ECO:0000256" key="7">
    <source>
        <dbReference type="ARBA" id="ARBA00022779"/>
    </source>
</evidence>
<evidence type="ECO:0000256" key="4">
    <source>
        <dbReference type="ARBA" id="ARBA00022475"/>
    </source>
</evidence>
<keyword evidence="11" id="KW-0282">Flagellum</keyword>
<organism evidence="11 12">
    <name type="scientific">Flaviflagellibacter deserti</name>
    <dbReference type="NCBI Taxonomy" id="2267266"/>
    <lineage>
        <taxon>Bacteria</taxon>
        <taxon>Pseudomonadati</taxon>
        <taxon>Pseudomonadota</taxon>
        <taxon>Alphaproteobacteria</taxon>
        <taxon>Hyphomicrobiales</taxon>
        <taxon>Flaviflagellibacter</taxon>
    </lineage>
</organism>
<sequence>MKQPLKTGLFRRAKSESSEERGAWMGPAVLLTMLSIGAGVGFGVHLVHAVQESDEKAPPKAIVADSGDPLKSRLKKLKPIVTNIGEPDDVWARLEASIVFEDEMPNSEELSAQISQDLLGYMKTLKLTQIEGASHFAHLREDLKDRVQIRSGGEVRDLIIESFVVQ</sequence>
<gene>
    <name evidence="11" type="ORF">ACFPFW_17250</name>
</gene>
<evidence type="ECO:0000256" key="8">
    <source>
        <dbReference type="ARBA" id="ARBA00022989"/>
    </source>
</evidence>